<evidence type="ECO:0000313" key="2">
    <source>
        <dbReference type="Proteomes" id="UP000183810"/>
    </source>
</evidence>
<keyword evidence="2" id="KW-1185">Reference proteome</keyword>
<dbReference type="RefSeq" id="WP_071931733.1">
    <property type="nucleotide sequence ID" value="NZ_CP018082.1"/>
</dbReference>
<evidence type="ECO:0008006" key="3">
    <source>
        <dbReference type="Google" id="ProtNLM"/>
    </source>
</evidence>
<dbReference type="AlphaFoldDB" id="A0A1J0W316"/>
<organism evidence="1 2">
    <name type="scientific">Nocardia mangyaensis</name>
    <dbReference type="NCBI Taxonomy" id="2213200"/>
    <lineage>
        <taxon>Bacteria</taxon>
        <taxon>Bacillati</taxon>
        <taxon>Actinomycetota</taxon>
        <taxon>Actinomycetes</taxon>
        <taxon>Mycobacteriales</taxon>
        <taxon>Nocardiaceae</taxon>
        <taxon>Nocardia</taxon>
    </lineage>
</organism>
<accession>A0A1J0W316</accession>
<protein>
    <recommendedName>
        <fullName evidence="3">Extradiol ring-cleavage dioxygenase class III enzyme subunit B domain-containing protein</fullName>
    </recommendedName>
</protein>
<dbReference type="Gene3D" id="3.40.830.10">
    <property type="entry name" value="LigB-like"/>
    <property type="match status" value="1"/>
</dbReference>
<evidence type="ECO:0000313" key="1">
    <source>
        <dbReference type="EMBL" id="APE38567.1"/>
    </source>
</evidence>
<reference evidence="1" key="1">
    <citation type="submission" date="2016-11" db="EMBL/GenBank/DDBJ databases">
        <authorList>
            <person name="Jaros S."/>
            <person name="Januszkiewicz K."/>
            <person name="Wedrychowicz H."/>
        </authorList>
    </citation>
    <scope>NUCLEOTIDE SEQUENCE [LARGE SCALE GENOMIC DNA]</scope>
    <source>
        <strain evidence="1">Y48</strain>
    </source>
</reference>
<dbReference type="KEGG" id="nsl:BOX37_20775"/>
<dbReference type="EMBL" id="CP018082">
    <property type="protein sequence ID" value="APE38567.1"/>
    <property type="molecule type" value="Genomic_DNA"/>
</dbReference>
<proteinExistence type="predicted"/>
<sequence>MFSIAALVPSPPMLVPALCGRGELPDGESDDPIAVLRAAALDAAAALAAVADRWTVLGVGADDQNFGPATRGTFRGFGADVVVGLGPRDSAPVPADPQLPLPVLIAGWLREQVAPEISVRARLLAADTAPRECARVGAALRAALDADPAPHAVLVVADGAATLTVKAPGYLDERAAPAQHELDAALRAGSRSGLAVLDPDLCARLLLDGRAAYQAMGGLFAGDPADPLVRTLYQGAPYGVAYDVSVWRSSGPEGSDE</sequence>
<dbReference type="Proteomes" id="UP000183810">
    <property type="component" value="Chromosome"/>
</dbReference>
<name>A0A1J0W316_9NOCA</name>
<gene>
    <name evidence="1" type="ORF">BOX37_20775</name>
</gene>